<dbReference type="AlphaFoldDB" id="A0A382PNB0"/>
<proteinExistence type="predicted"/>
<evidence type="ECO:0000313" key="1">
    <source>
        <dbReference type="EMBL" id="SVC73472.1"/>
    </source>
</evidence>
<dbReference type="EMBL" id="UINC01107815">
    <property type="protein sequence ID" value="SVC73472.1"/>
    <property type="molecule type" value="Genomic_DNA"/>
</dbReference>
<accession>A0A382PNB0</accession>
<protein>
    <submittedName>
        <fullName evidence="1">Uncharacterized protein</fullName>
    </submittedName>
</protein>
<reference evidence="1" key="1">
    <citation type="submission" date="2018-05" db="EMBL/GenBank/DDBJ databases">
        <authorList>
            <person name="Lanie J.A."/>
            <person name="Ng W.-L."/>
            <person name="Kazmierczak K.M."/>
            <person name="Andrzejewski T.M."/>
            <person name="Davidsen T.M."/>
            <person name="Wayne K.J."/>
            <person name="Tettelin H."/>
            <person name="Glass J.I."/>
            <person name="Rusch D."/>
            <person name="Podicherti R."/>
            <person name="Tsui H.-C.T."/>
            <person name="Winkler M.E."/>
        </authorList>
    </citation>
    <scope>NUCLEOTIDE SEQUENCE</scope>
</reference>
<gene>
    <name evidence="1" type="ORF">METZ01_LOCUS326326</name>
</gene>
<sequence length="87" mass="9825">MLKKDNLSKNDLLSENLLFFYDHSFGSTYQYIDSLNSEVNNIEEIKKVDCSERASLVASNIKSALEIPREDSANIICCGPSPEEDTY</sequence>
<organism evidence="1">
    <name type="scientific">marine metagenome</name>
    <dbReference type="NCBI Taxonomy" id="408172"/>
    <lineage>
        <taxon>unclassified sequences</taxon>
        <taxon>metagenomes</taxon>
        <taxon>ecological metagenomes</taxon>
    </lineage>
</organism>
<name>A0A382PNB0_9ZZZZ</name>